<comment type="catalytic activity">
    <reaction evidence="12 13">
        <text>tRNA(Cys) + L-cysteine + ATP = L-cysteinyl-tRNA(Cys) + AMP + diphosphate</text>
        <dbReference type="Rhea" id="RHEA:17773"/>
        <dbReference type="Rhea" id="RHEA-COMP:9661"/>
        <dbReference type="Rhea" id="RHEA-COMP:9679"/>
        <dbReference type="ChEBI" id="CHEBI:30616"/>
        <dbReference type="ChEBI" id="CHEBI:33019"/>
        <dbReference type="ChEBI" id="CHEBI:35235"/>
        <dbReference type="ChEBI" id="CHEBI:78442"/>
        <dbReference type="ChEBI" id="CHEBI:78517"/>
        <dbReference type="ChEBI" id="CHEBI:456215"/>
        <dbReference type="EC" id="6.1.1.16"/>
    </reaction>
</comment>
<dbReference type="InterPro" id="IPR024909">
    <property type="entry name" value="Cys-tRNA/MSH_ligase"/>
</dbReference>
<evidence type="ECO:0000256" key="10">
    <source>
        <dbReference type="ARBA" id="ARBA00022917"/>
    </source>
</evidence>
<evidence type="ECO:0000256" key="6">
    <source>
        <dbReference type="ARBA" id="ARBA00022723"/>
    </source>
</evidence>
<evidence type="ECO:0000259" key="14">
    <source>
        <dbReference type="Pfam" id="PF01406"/>
    </source>
</evidence>
<feature type="short sequence motif" description="'KMSKS' region" evidence="13">
    <location>
        <begin position="265"/>
        <end position="269"/>
    </location>
</feature>
<comment type="similarity">
    <text evidence="2 13">Belongs to the class-I aminoacyl-tRNA synthetase family.</text>
</comment>
<keyword evidence="10 13" id="KW-0648">Protein biosynthesis</keyword>
<accession>A0A2M7TG47</accession>
<dbReference type="SUPFAM" id="SSF47323">
    <property type="entry name" value="Anticodon-binding domain of a subclass of class I aminoacyl-tRNA synthetases"/>
    <property type="match status" value="1"/>
</dbReference>
<dbReference type="PANTHER" id="PTHR10890:SF3">
    <property type="entry name" value="CYSTEINE--TRNA LIGASE, CYTOPLASMIC"/>
    <property type="match status" value="1"/>
</dbReference>
<evidence type="ECO:0000256" key="13">
    <source>
        <dbReference type="HAMAP-Rule" id="MF_00041"/>
    </source>
</evidence>
<evidence type="ECO:0000256" key="3">
    <source>
        <dbReference type="ARBA" id="ARBA00011245"/>
    </source>
</evidence>
<dbReference type="GO" id="GO:0008270">
    <property type="term" value="F:zinc ion binding"/>
    <property type="evidence" value="ECO:0007669"/>
    <property type="project" value="UniProtKB-UniRule"/>
</dbReference>
<keyword evidence="11 13" id="KW-0030">Aminoacyl-tRNA synthetase</keyword>
<keyword evidence="6 13" id="KW-0479">Metal-binding</keyword>
<keyword evidence="4 13" id="KW-0963">Cytoplasm</keyword>
<name>A0A2M7TG47_9BACT</name>
<evidence type="ECO:0000256" key="7">
    <source>
        <dbReference type="ARBA" id="ARBA00022741"/>
    </source>
</evidence>
<dbReference type="EC" id="6.1.1.16" evidence="13"/>
<feature type="domain" description="Cysteinyl-tRNA synthetase class Ia DALR" evidence="15">
    <location>
        <begin position="351"/>
        <end position="386"/>
    </location>
</feature>
<dbReference type="EMBL" id="PFNM01000026">
    <property type="protein sequence ID" value="PIZ44999.1"/>
    <property type="molecule type" value="Genomic_DNA"/>
</dbReference>
<evidence type="ECO:0000256" key="2">
    <source>
        <dbReference type="ARBA" id="ARBA00005594"/>
    </source>
</evidence>
<evidence type="ECO:0000256" key="1">
    <source>
        <dbReference type="ARBA" id="ARBA00004496"/>
    </source>
</evidence>
<evidence type="ECO:0000256" key="4">
    <source>
        <dbReference type="ARBA" id="ARBA00022490"/>
    </source>
</evidence>
<dbReference type="Pfam" id="PF09190">
    <property type="entry name" value="DALR_2"/>
    <property type="match status" value="1"/>
</dbReference>
<dbReference type="GO" id="GO:0005524">
    <property type="term" value="F:ATP binding"/>
    <property type="evidence" value="ECO:0007669"/>
    <property type="project" value="UniProtKB-UniRule"/>
</dbReference>
<dbReference type="InterPro" id="IPR009080">
    <property type="entry name" value="tRNAsynth_Ia_anticodon-bd"/>
</dbReference>
<evidence type="ECO:0000256" key="5">
    <source>
        <dbReference type="ARBA" id="ARBA00022598"/>
    </source>
</evidence>
<dbReference type="SUPFAM" id="SSF52374">
    <property type="entry name" value="Nucleotidylyl transferase"/>
    <property type="match status" value="1"/>
</dbReference>
<evidence type="ECO:0000313" key="17">
    <source>
        <dbReference type="Proteomes" id="UP000230553"/>
    </source>
</evidence>
<keyword evidence="5 13" id="KW-0436">Ligase</keyword>
<dbReference type="FunFam" id="3.40.50.620:FF:000130">
    <property type="entry name" value="Cysteine--tRNA ligase"/>
    <property type="match status" value="1"/>
</dbReference>
<dbReference type="NCBIfam" id="TIGR00435">
    <property type="entry name" value="cysS"/>
    <property type="match status" value="1"/>
</dbReference>
<feature type="binding site" evidence="13">
    <location>
        <position position="28"/>
    </location>
    <ligand>
        <name>Zn(2+)</name>
        <dbReference type="ChEBI" id="CHEBI:29105"/>
    </ligand>
</feature>
<evidence type="ECO:0000259" key="15">
    <source>
        <dbReference type="Pfam" id="PF09190"/>
    </source>
</evidence>
<feature type="short sequence motif" description="'HIGH' region" evidence="13">
    <location>
        <begin position="30"/>
        <end position="40"/>
    </location>
</feature>
<dbReference type="PRINTS" id="PR00983">
    <property type="entry name" value="TRNASYNTHCYS"/>
</dbReference>
<protein>
    <recommendedName>
        <fullName evidence="13">Cysteine--tRNA ligase</fullName>
        <ecNumber evidence="13">6.1.1.16</ecNumber>
    </recommendedName>
    <alternativeName>
        <fullName evidence="13">Cysteinyl-tRNA synthetase</fullName>
        <shortName evidence="13">CysRS</shortName>
    </alternativeName>
</protein>
<feature type="binding site" evidence="13">
    <location>
        <position position="233"/>
    </location>
    <ligand>
        <name>Zn(2+)</name>
        <dbReference type="ChEBI" id="CHEBI:29105"/>
    </ligand>
</feature>
<organism evidence="16 17">
    <name type="scientific">Candidatus Wolfebacteria bacterium CG_4_10_14_0_2_um_filter_39_18</name>
    <dbReference type="NCBI Taxonomy" id="1975061"/>
    <lineage>
        <taxon>Bacteria</taxon>
        <taxon>Candidatus Wolfeibacteriota</taxon>
    </lineage>
</organism>
<evidence type="ECO:0000256" key="12">
    <source>
        <dbReference type="ARBA" id="ARBA00047398"/>
    </source>
</evidence>
<comment type="subunit">
    <text evidence="3 13">Monomer.</text>
</comment>
<evidence type="ECO:0000313" key="16">
    <source>
        <dbReference type="EMBL" id="PIZ44999.1"/>
    </source>
</evidence>
<dbReference type="HAMAP" id="MF_00041">
    <property type="entry name" value="Cys_tRNA_synth"/>
    <property type="match status" value="1"/>
</dbReference>
<dbReference type="InterPro" id="IPR015803">
    <property type="entry name" value="Cys-tRNA-ligase"/>
</dbReference>
<reference evidence="17" key="1">
    <citation type="submission" date="2017-09" db="EMBL/GenBank/DDBJ databases">
        <title>Depth-based differentiation of microbial function through sediment-hosted aquifers and enrichment of novel symbionts in the deep terrestrial subsurface.</title>
        <authorList>
            <person name="Probst A.J."/>
            <person name="Ladd B."/>
            <person name="Jarett J.K."/>
            <person name="Geller-Mcgrath D.E."/>
            <person name="Sieber C.M.K."/>
            <person name="Emerson J.B."/>
            <person name="Anantharaman K."/>
            <person name="Thomas B.C."/>
            <person name="Malmstrom R."/>
            <person name="Stieglmeier M."/>
            <person name="Klingl A."/>
            <person name="Woyke T."/>
            <person name="Ryan C.M."/>
            <person name="Banfield J.F."/>
        </authorList>
    </citation>
    <scope>NUCLEOTIDE SEQUENCE [LARGE SCALE GENOMIC DNA]</scope>
</reference>
<dbReference type="GO" id="GO:0006423">
    <property type="term" value="P:cysteinyl-tRNA aminoacylation"/>
    <property type="evidence" value="ECO:0007669"/>
    <property type="project" value="UniProtKB-UniRule"/>
</dbReference>
<keyword evidence="7 13" id="KW-0547">Nucleotide-binding</keyword>
<dbReference type="GO" id="GO:0004817">
    <property type="term" value="F:cysteine-tRNA ligase activity"/>
    <property type="evidence" value="ECO:0007669"/>
    <property type="project" value="UniProtKB-UniRule"/>
</dbReference>
<keyword evidence="9 13" id="KW-0067">ATP-binding</keyword>
<comment type="subcellular location">
    <subcellularLocation>
        <location evidence="1 13">Cytoplasm</location>
    </subcellularLocation>
</comment>
<feature type="binding site" evidence="13">
    <location>
        <position position="237"/>
    </location>
    <ligand>
        <name>Zn(2+)</name>
        <dbReference type="ChEBI" id="CHEBI:29105"/>
    </ligand>
</feature>
<evidence type="ECO:0000256" key="11">
    <source>
        <dbReference type="ARBA" id="ARBA00023146"/>
    </source>
</evidence>
<gene>
    <name evidence="13" type="primary">cysS</name>
    <name evidence="16" type="ORF">COY31_01295</name>
</gene>
<dbReference type="Pfam" id="PF01406">
    <property type="entry name" value="tRNA-synt_1e"/>
    <property type="match status" value="1"/>
</dbReference>
<keyword evidence="8 13" id="KW-0862">Zinc</keyword>
<dbReference type="AlphaFoldDB" id="A0A2M7TG47"/>
<comment type="caution">
    <text evidence="16">The sequence shown here is derived from an EMBL/GenBank/DDBJ whole genome shotgun (WGS) entry which is preliminary data.</text>
</comment>
<sequence length="459" mass="53356">MIKLFNTLSGKKEMFKPFKGKTAQIYTCGPTVYNYAHLGNLRTYVFEDILRRALEINGYKIKQITNITDVEDKIIKKARQEKKEISQITRPYEKIFFEDLEKLNIEKAERYPRATEHIKEIINLISVLMKKGFAYQVEDKSVYFKISKFKNYGKLSRLKKRRAVGRIDSDEYKKDDVQDFVLWKSAKSNEPFWSSPWGAGRPGWHIECSAMSMKYLGKTLDIHAGGVDLIFPHHENEIAQSEAATGKKFSKFWIHGEHLLVDGEKMSKSLGNIFTLRDLKKKGVNFLAFRYLLLGTHYRKKLNFTWQSIIASQNSLNRLYRHVNDFAAQNPPTSKLRRASKKLADQYKKDFIATINDDLNTSKALSIVWEVIKEKNLPGREKRELLIGFDKVLGLGLKDIRPKKTAIIPRKIKDFVQKRELLRNNKQFIQADALRKQIEKLGYIVKDTSSGPLINRIKE</sequence>
<dbReference type="InterPro" id="IPR014729">
    <property type="entry name" value="Rossmann-like_a/b/a_fold"/>
</dbReference>
<comment type="cofactor">
    <cofactor evidence="13">
        <name>Zn(2+)</name>
        <dbReference type="ChEBI" id="CHEBI:29105"/>
    </cofactor>
    <text evidence="13">Binds 1 zinc ion per subunit.</text>
</comment>
<dbReference type="Proteomes" id="UP000230553">
    <property type="component" value="Unassembled WGS sequence"/>
</dbReference>
<evidence type="ECO:0000256" key="8">
    <source>
        <dbReference type="ARBA" id="ARBA00022833"/>
    </source>
</evidence>
<evidence type="ECO:0000256" key="9">
    <source>
        <dbReference type="ARBA" id="ARBA00022840"/>
    </source>
</evidence>
<proteinExistence type="inferred from homology"/>
<dbReference type="PANTHER" id="PTHR10890">
    <property type="entry name" value="CYSTEINYL-TRNA SYNTHETASE"/>
    <property type="match status" value="1"/>
</dbReference>
<dbReference type="InterPro" id="IPR015273">
    <property type="entry name" value="Cys-tRNA-synt_Ia_DALR"/>
</dbReference>
<dbReference type="Gene3D" id="3.40.50.620">
    <property type="entry name" value="HUPs"/>
    <property type="match status" value="1"/>
</dbReference>
<feature type="binding site" evidence="13">
    <location>
        <position position="208"/>
    </location>
    <ligand>
        <name>Zn(2+)</name>
        <dbReference type="ChEBI" id="CHEBI:29105"/>
    </ligand>
</feature>
<feature type="binding site" evidence="13">
    <location>
        <position position="268"/>
    </location>
    <ligand>
        <name>ATP</name>
        <dbReference type="ChEBI" id="CHEBI:30616"/>
    </ligand>
</feature>
<dbReference type="Gene3D" id="1.20.120.1910">
    <property type="entry name" value="Cysteine-tRNA ligase, C-terminal anti-codon recognition domain"/>
    <property type="match status" value="1"/>
</dbReference>
<dbReference type="CDD" id="cd00672">
    <property type="entry name" value="CysRS_core"/>
    <property type="match status" value="1"/>
</dbReference>
<feature type="domain" description="tRNA synthetases class I catalytic" evidence="14">
    <location>
        <begin position="15"/>
        <end position="311"/>
    </location>
</feature>
<dbReference type="InterPro" id="IPR032678">
    <property type="entry name" value="tRNA-synt_1_cat_dom"/>
</dbReference>
<dbReference type="GO" id="GO:0005829">
    <property type="term" value="C:cytosol"/>
    <property type="evidence" value="ECO:0007669"/>
    <property type="project" value="TreeGrafter"/>
</dbReference>